<feature type="domain" description="CN hydrolase" evidence="10">
    <location>
        <begin position="227"/>
        <end position="466"/>
    </location>
</feature>
<dbReference type="PANTHER" id="PTHR38686:SF1">
    <property type="entry name" value="APOLIPOPROTEIN N-ACYLTRANSFERASE"/>
    <property type="match status" value="1"/>
</dbReference>
<feature type="transmembrane region" description="Helical" evidence="9">
    <location>
        <begin position="167"/>
        <end position="188"/>
    </location>
</feature>
<dbReference type="GO" id="GO:0016410">
    <property type="term" value="F:N-acyltransferase activity"/>
    <property type="evidence" value="ECO:0007669"/>
    <property type="project" value="UniProtKB-UniRule"/>
</dbReference>
<reference evidence="11 12" key="1">
    <citation type="submission" date="2014-03" db="EMBL/GenBank/DDBJ databases">
        <title>Draft Genome Sequence of Actibacterium mucosum KCTC 23349, a Marine Alphaproteobacterium with Complex Ionic Requirements Isolated from Mediterranean Seawater at Malvarrosa Beach, Valencia, Spain.</title>
        <authorList>
            <person name="Arahal D.R."/>
            <person name="Shao Z."/>
            <person name="Lai Q."/>
            <person name="Pujalte M.J."/>
        </authorList>
    </citation>
    <scope>NUCLEOTIDE SEQUENCE [LARGE SCALE GENOMIC DNA]</scope>
    <source>
        <strain evidence="11 12">KCTC 23349</strain>
    </source>
</reference>
<comment type="function">
    <text evidence="9">Catalyzes the phospholipid dependent N-acylation of the N-terminal cysteine of apolipoprotein, the last step in lipoprotein maturation.</text>
</comment>
<evidence type="ECO:0000256" key="9">
    <source>
        <dbReference type="HAMAP-Rule" id="MF_01148"/>
    </source>
</evidence>
<keyword evidence="6 9" id="KW-1133">Transmembrane helix</keyword>
<dbReference type="SUPFAM" id="SSF56317">
    <property type="entry name" value="Carbon-nitrogen hydrolase"/>
    <property type="match status" value="1"/>
</dbReference>
<sequence length="501" mass="53499">MSPRADGLWARGVPRRLILPACFLSGAVAATGLAPLGLWPLALLGLAAVLWLVGQGENSRATARRAWVAGAGYFALALAWIVEPFLVDIAKHGWMAPFALLLMSFGLALFWAVAGTLAGWLGTGWRSRIALFLPALALMELSRGYVFTGFPWALIGHHWIDTPVVQLAAFTGAHGLSALSLLVVALPLLWGARGLAGGVAVVAAVWVFGTLQPAPPAAPDAPTLRLVQPNAAQHLKWRPDMVPVFWRRMMAQTAAPGAPDVVIWPETSVPYFLENADQALAAMAQAADGTPIIAGIRRWQENRIYNSLIAIDPLGRVSHQYDKHHLVPFGEYMPFAATFARLGIFGLAAEDTSGYTPGPGAAVLNLGGALGTMLPLICYEAIFPQDLRAAPTRPDWVLQITNDAWFGRFSGPYQHLDQARLRAVEMGLPVVRVANTGVSAVIDARGQVTHALALNTAGFLDAPLPAALPETPYARIGDAPAGGAFLLLLGLIIAFRRRLPH</sequence>
<dbReference type="Gene3D" id="3.60.110.10">
    <property type="entry name" value="Carbon-nitrogen hydrolase"/>
    <property type="match status" value="1"/>
</dbReference>
<dbReference type="GO" id="GO:0005886">
    <property type="term" value="C:plasma membrane"/>
    <property type="evidence" value="ECO:0007669"/>
    <property type="project" value="UniProtKB-SubCell"/>
</dbReference>
<feature type="transmembrane region" description="Helical" evidence="9">
    <location>
        <begin position="66"/>
        <end position="86"/>
    </location>
</feature>
<keyword evidence="5 9" id="KW-0812">Transmembrane</keyword>
<comment type="similarity">
    <text evidence="2 9">Belongs to the CN hydrolase family. Apolipoprotein N-acyltransferase subfamily.</text>
</comment>
<keyword evidence="8 9" id="KW-0012">Acyltransferase</keyword>
<dbReference type="Pfam" id="PF20154">
    <property type="entry name" value="LNT_N"/>
    <property type="match status" value="1"/>
</dbReference>
<dbReference type="CDD" id="cd07571">
    <property type="entry name" value="ALP_N-acyl_transferase"/>
    <property type="match status" value="1"/>
</dbReference>
<dbReference type="STRING" id="1454373.ACMU_09240"/>
<feature type="transmembrane region" description="Helical" evidence="9">
    <location>
        <begin position="129"/>
        <end position="155"/>
    </location>
</feature>
<dbReference type="Proteomes" id="UP000026249">
    <property type="component" value="Unassembled WGS sequence"/>
</dbReference>
<evidence type="ECO:0000256" key="1">
    <source>
        <dbReference type="ARBA" id="ARBA00004651"/>
    </source>
</evidence>
<evidence type="ECO:0000256" key="4">
    <source>
        <dbReference type="ARBA" id="ARBA00022679"/>
    </source>
</evidence>
<comment type="catalytic activity">
    <reaction evidence="9">
        <text>N-terminal S-1,2-diacyl-sn-glyceryl-L-cysteinyl-[lipoprotein] + a glycerophospholipid = N-acyl-S-1,2-diacyl-sn-glyceryl-L-cysteinyl-[lipoprotein] + a 2-acyl-sn-glycero-3-phospholipid + H(+)</text>
        <dbReference type="Rhea" id="RHEA:48228"/>
        <dbReference type="Rhea" id="RHEA-COMP:14681"/>
        <dbReference type="Rhea" id="RHEA-COMP:14684"/>
        <dbReference type="ChEBI" id="CHEBI:15378"/>
        <dbReference type="ChEBI" id="CHEBI:136912"/>
        <dbReference type="ChEBI" id="CHEBI:140656"/>
        <dbReference type="ChEBI" id="CHEBI:140657"/>
        <dbReference type="ChEBI" id="CHEBI:140660"/>
        <dbReference type="EC" id="2.3.1.269"/>
    </reaction>
</comment>
<dbReference type="AlphaFoldDB" id="A0A037ZK00"/>
<evidence type="ECO:0000256" key="3">
    <source>
        <dbReference type="ARBA" id="ARBA00022475"/>
    </source>
</evidence>
<evidence type="ECO:0000256" key="7">
    <source>
        <dbReference type="ARBA" id="ARBA00023136"/>
    </source>
</evidence>
<keyword evidence="4 9" id="KW-0808">Transferase</keyword>
<dbReference type="NCBIfam" id="TIGR00546">
    <property type="entry name" value="lnt"/>
    <property type="match status" value="1"/>
</dbReference>
<comment type="pathway">
    <text evidence="9">Protein modification; lipoprotein biosynthesis (N-acyl transfer).</text>
</comment>
<feature type="transmembrane region" description="Helical" evidence="9">
    <location>
        <begin position="479"/>
        <end position="495"/>
    </location>
</feature>
<dbReference type="PANTHER" id="PTHR38686">
    <property type="entry name" value="APOLIPOPROTEIN N-ACYLTRANSFERASE"/>
    <property type="match status" value="1"/>
</dbReference>
<dbReference type="EMBL" id="JFKE01000003">
    <property type="protein sequence ID" value="KAJ55939.1"/>
    <property type="molecule type" value="Genomic_DNA"/>
</dbReference>
<dbReference type="InterPro" id="IPR045378">
    <property type="entry name" value="LNT_N"/>
</dbReference>
<dbReference type="GO" id="GO:0042158">
    <property type="term" value="P:lipoprotein biosynthetic process"/>
    <property type="evidence" value="ECO:0007669"/>
    <property type="project" value="UniProtKB-UniRule"/>
</dbReference>
<keyword evidence="7 9" id="KW-0472">Membrane</keyword>
<dbReference type="Pfam" id="PF00795">
    <property type="entry name" value="CN_hydrolase"/>
    <property type="match status" value="1"/>
</dbReference>
<evidence type="ECO:0000313" key="12">
    <source>
        <dbReference type="Proteomes" id="UP000026249"/>
    </source>
</evidence>
<dbReference type="HAMAP" id="MF_01148">
    <property type="entry name" value="Lnt"/>
    <property type="match status" value="1"/>
</dbReference>
<evidence type="ECO:0000259" key="10">
    <source>
        <dbReference type="PROSITE" id="PS50263"/>
    </source>
</evidence>
<gene>
    <name evidence="9" type="primary">lnt</name>
    <name evidence="11" type="ORF">ACMU_09240</name>
</gene>
<feature type="transmembrane region" description="Helical" evidence="9">
    <location>
        <begin position="98"/>
        <end position="122"/>
    </location>
</feature>
<dbReference type="InterPro" id="IPR004563">
    <property type="entry name" value="Apolipo_AcylTrfase"/>
</dbReference>
<evidence type="ECO:0000256" key="6">
    <source>
        <dbReference type="ARBA" id="ARBA00022989"/>
    </source>
</evidence>
<dbReference type="EC" id="2.3.1.269" evidence="9"/>
<keyword evidence="12" id="KW-1185">Reference proteome</keyword>
<evidence type="ECO:0000256" key="5">
    <source>
        <dbReference type="ARBA" id="ARBA00022692"/>
    </source>
</evidence>
<accession>A0A037ZK00</accession>
<evidence type="ECO:0000256" key="8">
    <source>
        <dbReference type="ARBA" id="ARBA00023315"/>
    </source>
</evidence>
<dbReference type="RefSeq" id="WP_152544550.1">
    <property type="nucleotide sequence ID" value="NZ_JFKE01000003.1"/>
</dbReference>
<proteinExistence type="inferred from homology"/>
<dbReference type="PROSITE" id="PS50263">
    <property type="entry name" value="CN_HYDROLASE"/>
    <property type="match status" value="1"/>
</dbReference>
<dbReference type="InterPro" id="IPR003010">
    <property type="entry name" value="C-N_Hydrolase"/>
</dbReference>
<dbReference type="UniPathway" id="UPA00666"/>
<keyword evidence="3 9" id="KW-1003">Cell membrane</keyword>
<comment type="caution">
    <text evidence="11">The sequence shown here is derived from an EMBL/GenBank/DDBJ whole genome shotgun (WGS) entry which is preliminary data.</text>
</comment>
<comment type="subcellular location">
    <subcellularLocation>
        <location evidence="1 9">Cell membrane</location>
        <topology evidence="1 9">Multi-pass membrane protein</topology>
    </subcellularLocation>
</comment>
<feature type="transmembrane region" description="Helical" evidence="9">
    <location>
        <begin position="195"/>
        <end position="214"/>
    </location>
</feature>
<evidence type="ECO:0000313" key="11">
    <source>
        <dbReference type="EMBL" id="KAJ55939.1"/>
    </source>
</evidence>
<dbReference type="InterPro" id="IPR036526">
    <property type="entry name" value="C-N_Hydrolase_sf"/>
</dbReference>
<evidence type="ECO:0000256" key="2">
    <source>
        <dbReference type="ARBA" id="ARBA00010065"/>
    </source>
</evidence>
<dbReference type="OrthoDB" id="9804277at2"/>
<organism evidence="11 12">
    <name type="scientific">Actibacterium mucosum KCTC 23349</name>
    <dbReference type="NCBI Taxonomy" id="1454373"/>
    <lineage>
        <taxon>Bacteria</taxon>
        <taxon>Pseudomonadati</taxon>
        <taxon>Pseudomonadota</taxon>
        <taxon>Alphaproteobacteria</taxon>
        <taxon>Rhodobacterales</taxon>
        <taxon>Roseobacteraceae</taxon>
        <taxon>Actibacterium</taxon>
    </lineage>
</organism>
<protein>
    <recommendedName>
        <fullName evidence="9">Apolipoprotein N-acyltransferase</fullName>
        <shortName evidence="9">ALP N-acyltransferase</shortName>
        <ecNumber evidence="9">2.3.1.269</ecNumber>
    </recommendedName>
</protein>
<feature type="transmembrane region" description="Helical" evidence="9">
    <location>
        <begin position="39"/>
        <end position="54"/>
    </location>
</feature>
<name>A0A037ZK00_9RHOB</name>